<reference evidence="1" key="1">
    <citation type="submission" date="2023-03" db="EMBL/GenBank/DDBJ databases">
        <title>Cellulosimicrobium cellulans NBRC 103059.</title>
        <authorList>
            <person name="Ichikawa N."/>
            <person name="Sato H."/>
            <person name="Tonouchi N."/>
        </authorList>
    </citation>
    <scope>NUCLEOTIDE SEQUENCE</scope>
    <source>
        <strain evidence="1">NBRC 103059</strain>
    </source>
</reference>
<dbReference type="InterPro" id="IPR029033">
    <property type="entry name" value="His_PPase_superfam"/>
</dbReference>
<dbReference type="InterPro" id="IPR001345">
    <property type="entry name" value="PG/BPGM_mutase_AS"/>
</dbReference>
<dbReference type="InterPro" id="IPR050275">
    <property type="entry name" value="PGM_Phosphatase"/>
</dbReference>
<dbReference type="GO" id="GO:0016853">
    <property type="term" value="F:isomerase activity"/>
    <property type="evidence" value="ECO:0007669"/>
    <property type="project" value="UniProtKB-KW"/>
</dbReference>
<dbReference type="EMBL" id="BSTG01000002">
    <property type="protein sequence ID" value="GLY57426.1"/>
    <property type="molecule type" value="Genomic_DNA"/>
</dbReference>
<keyword evidence="1" id="KW-0413">Isomerase</keyword>
<evidence type="ECO:0000313" key="2">
    <source>
        <dbReference type="Proteomes" id="UP001165168"/>
    </source>
</evidence>
<dbReference type="AlphaFoldDB" id="A0AAV5P883"/>
<dbReference type="GO" id="GO:0016791">
    <property type="term" value="F:phosphatase activity"/>
    <property type="evidence" value="ECO:0007669"/>
    <property type="project" value="TreeGrafter"/>
</dbReference>
<dbReference type="Pfam" id="PF00300">
    <property type="entry name" value="His_Phos_1"/>
    <property type="match status" value="1"/>
</dbReference>
<name>A0AAV5P883_CELCE</name>
<dbReference type="PANTHER" id="PTHR48100:SF58">
    <property type="entry name" value="PE-PGRS FAMILY PROTEIN PE_PGRS11"/>
    <property type="match status" value="1"/>
</dbReference>
<accession>A0AAV5P883</accession>
<organism evidence="1 2">
    <name type="scientific">Cellulosimicrobium cellulans</name>
    <name type="common">Arthrobacter luteus</name>
    <dbReference type="NCBI Taxonomy" id="1710"/>
    <lineage>
        <taxon>Bacteria</taxon>
        <taxon>Bacillati</taxon>
        <taxon>Actinomycetota</taxon>
        <taxon>Actinomycetes</taxon>
        <taxon>Micrococcales</taxon>
        <taxon>Promicromonosporaceae</taxon>
        <taxon>Cellulosimicrobium</taxon>
    </lineage>
</organism>
<dbReference type="GO" id="GO:0005737">
    <property type="term" value="C:cytoplasm"/>
    <property type="evidence" value="ECO:0007669"/>
    <property type="project" value="TreeGrafter"/>
</dbReference>
<dbReference type="InterPro" id="IPR013078">
    <property type="entry name" value="His_Pase_superF_clade-1"/>
</dbReference>
<dbReference type="PANTHER" id="PTHR48100">
    <property type="entry name" value="BROAD-SPECIFICITY PHOSPHATASE YOR283W-RELATED"/>
    <property type="match status" value="1"/>
</dbReference>
<dbReference type="SMART" id="SM00855">
    <property type="entry name" value="PGAM"/>
    <property type="match status" value="1"/>
</dbReference>
<dbReference type="CDD" id="cd07067">
    <property type="entry name" value="HP_PGM_like"/>
    <property type="match status" value="1"/>
</dbReference>
<dbReference type="Proteomes" id="UP001165168">
    <property type="component" value="Unassembled WGS sequence"/>
</dbReference>
<sequence>MGPACHAALAAGLVGWQETPAPENRRTMRLLLVRHGQTPSNVAGLLDTALPGPGLTALGARQAAAIPDALSDRVVDGVAVSTLVRTHLTAAPLVERHGLEPLEQDGLREVDAGDLEMSADHDDHALYLETVFAWGRGEPDRRVPGGPDGTEFLDRYDDALAAVARTGWETAVVVSHGAAIRAWACARAAGVDVDRLAWTPLANTGLVEVEGDPASGWRFVGLSDGPLGGAFLDDLVAEDPTGESVDEEERRAAADD</sequence>
<dbReference type="Gene3D" id="3.40.50.1240">
    <property type="entry name" value="Phosphoglycerate mutase-like"/>
    <property type="match status" value="1"/>
</dbReference>
<evidence type="ECO:0000313" key="1">
    <source>
        <dbReference type="EMBL" id="GLY57426.1"/>
    </source>
</evidence>
<dbReference type="SUPFAM" id="SSF53254">
    <property type="entry name" value="Phosphoglycerate mutase-like"/>
    <property type="match status" value="1"/>
</dbReference>
<comment type="caution">
    <text evidence="1">The sequence shown here is derived from an EMBL/GenBank/DDBJ whole genome shotgun (WGS) entry which is preliminary data.</text>
</comment>
<dbReference type="PROSITE" id="PS00175">
    <property type="entry name" value="PG_MUTASE"/>
    <property type="match status" value="1"/>
</dbReference>
<proteinExistence type="predicted"/>
<gene>
    <name evidence="1" type="ORF">Ccel01_20280</name>
</gene>
<protein>
    <submittedName>
        <fullName evidence="1">Isomerase</fullName>
    </submittedName>
</protein>